<feature type="compositionally biased region" description="Acidic residues" evidence="1">
    <location>
        <begin position="230"/>
        <end position="250"/>
    </location>
</feature>
<protein>
    <recommendedName>
        <fullName evidence="4">Kinetochore protein fta7</fullName>
    </recommendedName>
</protein>
<dbReference type="RefSeq" id="XP_016585725.1">
    <property type="nucleotide sequence ID" value="XM_016730932.1"/>
</dbReference>
<sequence>MAWARSKVAILRRDNLTTQGSNNTSQQWYARINTSFGSDQGATALGASQKTTKRGRKANTDAEADRPSKRARKEAEPEPEPRRSRRDRNVRDGNISSKTGGPSAQPESSSVTITGAKASKSKAGKAEKTNKTTKANRVRTVAEPSADTPKRKAGRPHRASATADEVPPPTKTTKPAEHSKTKKRARTEKTVGAETTAVETLTSSPQQTRKRGRKPKQRDEDSDRTRDAAEELEPELEQPSELDQDPEERAEDAGRRRRQSGGGRAQPPSQHFAQLVPRTRYIPLATMANKWAPLEREAIAAVQSLLEECARPVISRVGANAGASGGGAAVERRQEQTRQAIASVTRRVRSKLVKGIPFPPGTVHIVSRRGRPSTKPLPDDDRNGLAADFNFERAVEEAHALEQQLSPLQHAVALLERERKHEEEALAADYAALRQLETNAQADLRTWRDRTRRAHVLAPVDVGDNRSLKGGNDDSLQFVELAKRAPALGGNDHGKDENENNENGQSRDKSQNGGLFEHLDKDLSTVAAQLSNHMDSLKSNLQQIAGVLPAMTQTKAALQHVLHQRLDPEKYERIILGP</sequence>
<dbReference type="KEGG" id="ssck:SPSK_04121"/>
<evidence type="ECO:0000256" key="1">
    <source>
        <dbReference type="SAM" id="MobiDB-lite"/>
    </source>
</evidence>
<dbReference type="AlphaFoldDB" id="A0A0F2M1T4"/>
<feature type="compositionally biased region" description="Basic and acidic residues" evidence="1">
    <location>
        <begin position="58"/>
        <end position="91"/>
    </location>
</feature>
<proteinExistence type="predicted"/>
<dbReference type="OrthoDB" id="2420947at2759"/>
<comment type="caution">
    <text evidence="2">The sequence shown here is derived from an EMBL/GenBank/DDBJ whole genome shotgun (WGS) entry which is preliminary data.</text>
</comment>
<dbReference type="InterPro" id="IPR025212">
    <property type="entry name" value="CAD_CENP-Q"/>
</dbReference>
<feature type="compositionally biased region" description="Polar residues" evidence="1">
    <location>
        <begin position="16"/>
        <end position="50"/>
    </location>
</feature>
<dbReference type="EMBL" id="AXCR01000010">
    <property type="protein sequence ID" value="KJR83049.1"/>
    <property type="molecule type" value="Genomic_DNA"/>
</dbReference>
<name>A0A0F2M1T4_SPOSC</name>
<feature type="region of interest" description="Disordered" evidence="1">
    <location>
        <begin position="486"/>
        <end position="515"/>
    </location>
</feature>
<reference evidence="2 3" key="1">
    <citation type="journal article" date="2014" name="BMC Genomics">
        <title>Comparative genomics of the major fungal agents of human and animal Sporotrichosis: Sporothrix schenckii and Sporothrix brasiliensis.</title>
        <authorList>
            <person name="Teixeira M.M."/>
            <person name="de Almeida L.G."/>
            <person name="Kubitschek-Barreira P."/>
            <person name="Alves F.L."/>
            <person name="Kioshima E.S."/>
            <person name="Abadio A.K."/>
            <person name="Fernandes L."/>
            <person name="Derengowski L.S."/>
            <person name="Ferreira K.S."/>
            <person name="Souza R.C."/>
            <person name="Ruiz J.C."/>
            <person name="de Andrade N.C."/>
            <person name="Paes H.C."/>
            <person name="Nicola A.M."/>
            <person name="Albuquerque P."/>
            <person name="Gerber A.L."/>
            <person name="Martins V.P."/>
            <person name="Peconick L.D."/>
            <person name="Neto A.V."/>
            <person name="Chaucanez C.B."/>
            <person name="Silva P.A."/>
            <person name="Cunha O.L."/>
            <person name="de Oliveira F.F."/>
            <person name="dos Santos T.C."/>
            <person name="Barros A.L."/>
            <person name="Soares M.A."/>
            <person name="de Oliveira L.M."/>
            <person name="Marini M.M."/>
            <person name="Villalobos-Duno H."/>
            <person name="Cunha M.M."/>
            <person name="de Hoog S."/>
            <person name="da Silveira J.F."/>
            <person name="Henrissat B."/>
            <person name="Nino-Vega G.A."/>
            <person name="Cisalpino P.S."/>
            <person name="Mora-Montes H.M."/>
            <person name="Almeida S.R."/>
            <person name="Stajich J.E."/>
            <person name="Lopes-Bezerra L.M."/>
            <person name="Vasconcelos A.T."/>
            <person name="Felipe M.S."/>
        </authorList>
    </citation>
    <scope>NUCLEOTIDE SEQUENCE [LARGE SCALE GENOMIC DNA]</scope>
    <source>
        <strain evidence="2 3">1099-18</strain>
    </source>
</reference>
<organism evidence="2 3">
    <name type="scientific">Sporothrix schenckii 1099-18</name>
    <dbReference type="NCBI Taxonomy" id="1397361"/>
    <lineage>
        <taxon>Eukaryota</taxon>
        <taxon>Fungi</taxon>
        <taxon>Dikarya</taxon>
        <taxon>Ascomycota</taxon>
        <taxon>Pezizomycotina</taxon>
        <taxon>Sordariomycetes</taxon>
        <taxon>Sordariomycetidae</taxon>
        <taxon>Ophiostomatales</taxon>
        <taxon>Ophiostomataceae</taxon>
        <taxon>Sporothrix</taxon>
    </lineage>
</organism>
<feature type="compositionally biased region" description="Basic and acidic residues" evidence="1">
    <location>
        <begin position="217"/>
        <end position="229"/>
    </location>
</feature>
<dbReference type="VEuPathDB" id="FungiDB:SPSK_04121"/>
<dbReference type="GeneID" id="27666209"/>
<dbReference type="Proteomes" id="UP000033710">
    <property type="component" value="Unassembled WGS sequence"/>
</dbReference>
<evidence type="ECO:0008006" key="4">
    <source>
        <dbReference type="Google" id="ProtNLM"/>
    </source>
</evidence>
<accession>A0A0F2M1T4</accession>
<evidence type="ECO:0000313" key="3">
    <source>
        <dbReference type="Proteomes" id="UP000033710"/>
    </source>
</evidence>
<reference evidence="2 3" key="2">
    <citation type="journal article" date="2015" name="Eukaryot. Cell">
        <title>Asexual propagation of a virulent clone complex in a human and feline outbreak of sporotrichosis.</title>
        <authorList>
            <person name="Teixeira Mde M."/>
            <person name="Rodrigues A.M."/>
            <person name="Tsui C.K."/>
            <person name="de Almeida L.G."/>
            <person name="Van Diepeningen A.D."/>
            <person name="van den Ende B.G."/>
            <person name="Fernandes G.F."/>
            <person name="Kano R."/>
            <person name="Hamelin R.C."/>
            <person name="Lopes-Bezerra L.M."/>
            <person name="Vasconcelos A.T."/>
            <person name="de Hoog S."/>
            <person name="de Camargo Z.P."/>
            <person name="Felipe M.S."/>
        </authorList>
    </citation>
    <scope>NUCLEOTIDE SEQUENCE [LARGE SCALE GENOMIC DNA]</scope>
    <source>
        <strain evidence="2 3">1099-18</strain>
    </source>
</reference>
<evidence type="ECO:0000313" key="2">
    <source>
        <dbReference type="EMBL" id="KJR83049.1"/>
    </source>
</evidence>
<feature type="region of interest" description="Disordered" evidence="1">
    <location>
        <begin position="1"/>
        <end position="276"/>
    </location>
</feature>
<feature type="compositionally biased region" description="Polar residues" evidence="1">
    <location>
        <begin position="197"/>
        <end position="207"/>
    </location>
</feature>
<dbReference type="Pfam" id="PF13094">
    <property type="entry name" value="CENP-Q"/>
    <property type="match status" value="1"/>
</dbReference>
<feature type="compositionally biased region" description="Polar residues" evidence="1">
    <location>
        <begin position="94"/>
        <end position="113"/>
    </location>
</feature>
<gene>
    <name evidence="2" type="ORF">SPSK_04121</name>
</gene>